<dbReference type="Proteomes" id="UP000694866">
    <property type="component" value="Unplaced"/>
</dbReference>
<evidence type="ECO:0000256" key="2">
    <source>
        <dbReference type="SAM" id="MobiDB-lite"/>
    </source>
</evidence>
<dbReference type="OrthoDB" id="10019757at2759"/>
<sequence length="399" mass="45507">MSSFAKNQLLKYGWTEGKGLGKNENGIVDALKPKLKFDRIGMGHDGAEYNWWEHIYNEASNNLEVKSDSTNINLTIKEEDAVRIATCKSELTSRTTKNNNLEFGNFIKTSILQDGKNTEEDVLARNNFQTTTKSEMISFLTDEEIFKACGGRTAHKGARHGLKLSGKLARIERQEQDILASQSQPSTSSNWVTVEIKRKKKRKHEKMDLEVVDNEILAIRFDSEKCPKDLSENSSLSPKLKSKKSRLKEKRKLEDLTHKMLTSLDLSEDSGAPEEKKRRKKHKKSAKEDEQSNHNHKINETADNVPRPLIENFEAVVEDPACNDDGFVSGDDLTEPQVRTCKDAKILNQKIQKKKRKKLQRLEMKKLEKLSETLKTLDLTTNAETNTSGKVRKEKKNKH</sequence>
<evidence type="ECO:0000313" key="5">
    <source>
        <dbReference type="Proteomes" id="UP000694866"/>
    </source>
</evidence>
<accession>A0A0C9RKL0</accession>
<evidence type="ECO:0000313" key="4">
    <source>
        <dbReference type="EMBL" id="JAG78497.1"/>
    </source>
</evidence>
<dbReference type="InterPro" id="IPR050656">
    <property type="entry name" value="PINX1"/>
</dbReference>
<feature type="domain" description="G-patch" evidence="3">
    <location>
        <begin position="1"/>
        <end position="47"/>
    </location>
</feature>
<dbReference type="PANTHER" id="PTHR23149:SF9">
    <property type="entry name" value="G PATCH DOMAIN-CONTAINING PROTEIN 4"/>
    <property type="match status" value="1"/>
</dbReference>
<dbReference type="AlphaFoldDB" id="A0A0C9RKL0"/>
<keyword evidence="5" id="KW-1185">Reference proteome</keyword>
<dbReference type="GeneID" id="105273069"/>
<reference evidence="6" key="2">
    <citation type="submission" date="2025-04" db="UniProtKB">
        <authorList>
            <consortium name="RefSeq"/>
        </authorList>
    </citation>
    <scope>IDENTIFICATION</scope>
    <source>
        <strain evidence="6">USDA-PBARC FA_bdor</strain>
        <tissue evidence="6">Whole organism</tissue>
    </source>
</reference>
<proteinExistence type="predicted"/>
<accession>A0A9R1TQU4</accession>
<dbReference type="GO" id="GO:0005730">
    <property type="term" value="C:nucleolus"/>
    <property type="evidence" value="ECO:0007669"/>
    <property type="project" value="TreeGrafter"/>
</dbReference>
<dbReference type="EMBL" id="GBYB01008730">
    <property type="protein sequence ID" value="JAG78497.1"/>
    <property type="molecule type" value="Transcribed_RNA"/>
</dbReference>
<organism evidence="4">
    <name type="scientific">Fopius arisanus</name>
    <dbReference type="NCBI Taxonomy" id="64838"/>
    <lineage>
        <taxon>Eukaryota</taxon>
        <taxon>Metazoa</taxon>
        <taxon>Ecdysozoa</taxon>
        <taxon>Arthropoda</taxon>
        <taxon>Hexapoda</taxon>
        <taxon>Insecta</taxon>
        <taxon>Pterygota</taxon>
        <taxon>Neoptera</taxon>
        <taxon>Endopterygota</taxon>
        <taxon>Hymenoptera</taxon>
        <taxon>Apocrita</taxon>
        <taxon>Ichneumonoidea</taxon>
        <taxon>Braconidae</taxon>
        <taxon>Opiinae</taxon>
        <taxon>Fopius</taxon>
    </lineage>
</organism>
<dbReference type="InterPro" id="IPR000467">
    <property type="entry name" value="G_patch_dom"/>
</dbReference>
<feature type="region of interest" description="Disordered" evidence="2">
    <location>
        <begin position="228"/>
        <end position="307"/>
    </location>
</feature>
<dbReference type="RefSeq" id="XP_011313605.1">
    <property type="nucleotide sequence ID" value="XM_011315303.1"/>
</dbReference>
<gene>
    <name evidence="4" type="primary">gpatch4_1</name>
    <name evidence="6" type="synonym">LOC105273069</name>
    <name evidence="4" type="ORF">g.31455</name>
</gene>
<evidence type="ECO:0000259" key="3">
    <source>
        <dbReference type="PROSITE" id="PS50174"/>
    </source>
</evidence>
<feature type="compositionally biased region" description="Basic residues" evidence="2">
    <location>
        <begin position="240"/>
        <end position="250"/>
    </location>
</feature>
<protein>
    <recommendedName>
        <fullName evidence="1">G patch domain-containing protein 4</fullName>
    </recommendedName>
</protein>
<dbReference type="GO" id="GO:0003676">
    <property type="term" value="F:nucleic acid binding"/>
    <property type="evidence" value="ECO:0007669"/>
    <property type="project" value="InterPro"/>
</dbReference>
<name>A0A0C9RKL0_9HYME</name>
<evidence type="ECO:0000256" key="1">
    <source>
        <dbReference type="ARBA" id="ARBA00040365"/>
    </source>
</evidence>
<reference evidence="4" key="1">
    <citation type="submission" date="2015-01" db="EMBL/GenBank/DDBJ databases">
        <title>Transcriptome Assembly of Fopius arisanus.</title>
        <authorList>
            <person name="Geib S."/>
        </authorList>
    </citation>
    <scope>NUCLEOTIDE SEQUENCE</scope>
</reference>
<evidence type="ECO:0000313" key="6">
    <source>
        <dbReference type="RefSeq" id="XP_011313605.1"/>
    </source>
</evidence>
<dbReference type="KEGG" id="fas:105273069"/>
<dbReference type="SMART" id="SM00443">
    <property type="entry name" value="G_patch"/>
    <property type="match status" value="1"/>
</dbReference>
<feature type="compositionally biased region" description="Basic and acidic residues" evidence="2">
    <location>
        <begin position="286"/>
        <end position="300"/>
    </location>
</feature>
<dbReference type="PANTHER" id="PTHR23149">
    <property type="entry name" value="G PATCH DOMAIN CONTAINING PROTEIN"/>
    <property type="match status" value="1"/>
</dbReference>
<dbReference type="PROSITE" id="PS50174">
    <property type="entry name" value="G_PATCH"/>
    <property type="match status" value="1"/>
</dbReference>
<dbReference type="Pfam" id="PF01585">
    <property type="entry name" value="G-patch"/>
    <property type="match status" value="1"/>
</dbReference>